<accession>A0A7X6R307</accession>
<evidence type="ECO:0000259" key="1">
    <source>
        <dbReference type="Pfam" id="PF01402"/>
    </source>
</evidence>
<dbReference type="RefSeq" id="WP_157113938.1">
    <property type="nucleotide sequence ID" value="NZ_JAAXOS010000005.1"/>
</dbReference>
<dbReference type="Pfam" id="PF01402">
    <property type="entry name" value="RHH_1"/>
    <property type="match status" value="1"/>
</dbReference>
<gene>
    <name evidence="2" type="ORF">HGB38_11895</name>
</gene>
<protein>
    <submittedName>
        <fullName evidence="2">CopG family transcriptional regulator</fullName>
    </submittedName>
</protein>
<reference evidence="2 3" key="1">
    <citation type="submission" date="2020-04" db="EMBL/GenBank/DDBJ databases">
        <title>MicrobeNet Type strains.</title>
        <authorList>
            <person name="Nicholson A.C."/>
        </authorList>
    </citation>
    <scope>NUCLEOTIDE SEQUENCE [LARGE SCALE GENOMIC DNA]</scope>
    <source>
        <strain evidence="2 3">DSM 44956</strain>
    </source>
</reference>
<evidence type="ECO:0000313" key="2">
    <source>
        <dbReference type="EMBL" id="NKY26920.1"/>
    </source>
</evidence>
<dbReference type="AlphaFoldDB" id="A0A7X6R307"/>
<evidence type="ECO:0000313" key="3">
    <source>
        <dbReference type="Proteomes" id="UP000540698"/>
    </source>
</evidence>
<feature type="domain" description="Ribbon-helix-helix protein CopG" evidence="1">
    <location>
        <begin position="2"/>
        <end position="39"/>
    </location>
</feature>
<dbReference type="InterPro" id="IPR002145">
    <property type="entry name" value="CopG"/>
</dbReference>
<name>A0A7X6R307_9NOCA</name>
<dbReference type="CDD" id="cd21631">
    <property type="entry name" value="RHH_CopG_NikR-like"/>
    <property type="match status" value="1"/>
</dbReference>
<dbReference type="SUPFAM" id="SSF47598">
    <property type="entry name" value="Ribbon-helix-helix"/>
    <property type="match status" value="1"/>
</dbReference>
<proteinExistence type="predicted"/>
<comment type="caution">
    <text evidence="2">The sequence shown here is derived from an EMBL/GenBank/DDBJ whole genome shotgun (WGS) entry which is preliminary data.</text>
</comment>
<dbReference type="EMBL" id="JAAXOS010000005">
    <property type="protein sequence ID" value="NKY26920.1"/>
    <property type="molecule type" value="Genomic_DNA"/>
</dbReference>
<sequence length="75" mass="8544">MKRTTVKLPDDLDSRLRHEAARRQMTVSEWTREAISAHLPGSNESRRFGAAGAGHSGRSDISERIEEILRGEWDR</sequence>
<keyword evidence="3" id="KW-1185">Reference proteome</keyword>
<organism evidence="2 3">
    <name type="scientific">Nocardia gamkensis</name>
    <dbReference type="NCBI Taxonomy" id="352869"/>
    <lineage>
        <taxon>Bacteria</taxon>
        <taxon>Bacillati</taxon>
        <taxon>Actinomycetota</taxon>
        <taxon>Actinomycetes</taxon>
        <taxon>Mycobacteriales</taxon>
        <taxon>Nocardiaceae</taxon>
        <taxon>Nocardia</taxon>
    </lineage>
</organism>
<dbReference type="GO" id="GO:0006355">
    <property type="term" value="P:regulation of DNA-templated transcription"/>
    <property type="evidence" value="ECO:0007669"/>
    <property type="project" value="InterPro"/>
</dbReference>
<dbReference type="InterPro" id="IPR010985">
    <property type="entry name" value="Ribbon_hlx_hlx"/>
</dbReference>
<dbReference type="Proteomes" id="UP000540698">
    <property type="component" value="Unassembled WGS sequence"/>
</dbReference>